<protein>
    <submittedName>
        <fullName evidence="2">Membrane protein</fullName>
    </submittedName>
</protein>
<feature type="transmembrane region" description="Helical" evidence="1">
    <location>
        <begin position="75"/>
        <end position="96"/>
    </location>
</feature>
<accession>A0AAN2PDQ9</accession>
<gene>
    <name evidence="2" type="ORF">BN1180_00837</name>
</gene>
<name>A0AAN2PDQ9_9BACI</name>
<feature type="transmembrane region" description="Helical" evidence="1">
    <location>
        <begin position="108"/>
        <end position="129"/>
    </location>
</feature>
<reference evidence="2 3" key="1">
    <citation type="journal article" date="2014" name="Genome Announc.">
        <title>Genome Sequence of Bacillus simplex Strain P558, Isolated from a Human Fecal Sample.</title>
        <authorList>
            <person name="Croce O."/>
            <person name="Hugon P."/>
            <person name="Lagier J.C."/>
            <person name="Bibi F."/>
            <person name="Robert C."/>
            <person name="Azhar E.I."/>
            <person name="Raoult D."/>
            <person name="Fournier P.E."/>
        </authorList>
    </citation>
    <scope>NUCLEOTIDE SEQUENCE [LARGE SCALE GENOMIC DNA]</scope>
    <source>
        <strain evidence="2 3">P558</strain>
    </source>
</reference>
<dbReference type="AlphaFoldDB" id="A0AAN2PDQ9"/>
<comment type="caution">
    <text evidence="2">The sequence shown here is derived from an EMBL/GenBank/DDBJ whole genome shotgun (WGS) entry which is preliminary data.</text>
</comment>
<proteinExistence type="predicted"/>
<evidence type="ECO:0000256" key="1">
    <source>
        <dbReference type="SAM" id="Phobius"/>
    </source>
</evidence>
<dbReference type="EMBL" id="CCXW01000001">
    <property type="protein sequence ID" value="CEG30722.1"/>
    <property type="molecule type" value="Genomic_DNA"/>
</dbReference>
<keyword evidence="1" id="KW-0812">Transmembrane</keyword>
<dbReference type="Proteomes" id="UP000182110">
    <property type="component" value="Unassembled WGS sequence"/>
</dbReference>
<evidence type="ECO:0000313" key="3">
    <source>
        <dbReference type="Proteomes" id="UP000182110"/>
    </source>
</evidence>
<keyword evidence="1" id="KW-0472">Membrane</keyword>
<evidence type="ECO:0000313" key="2">
    <source>
        <dbReference type="EMBL" id="CEG30722.1"/>
    </source>
</evidence>
<keyword evidence="3" id="KW-1185">Reference proteome</keyword>
<keyword evidence="1" id="KW-1133">Transmembrane helix</keyword>
<organism evidence="2 3">
    <name type="scientific">Peribacillus simplex</name>
    <dbReference type="NCBI Taxonomy" id="1478"/>
    <lineage>
        <taxon>Bacteria</taxon>
        <taxon>Bacillati</taxon>
        <taxon>Bacillota</taxon>
        <taxon>Bacilli</taxon>
        <taxon>Bacillales</taxon>
        <taxon>Bacillaceae</taxon>
        <taxon>Peribacillus</taxon>
    </lineage>
</organism>
<sequence>MTMSILPSILSVGLISLVLAEYTPIFNLLGYLFYPFTWALQIPEPFLAAKASAIGIAEMFLPALLVVDAPLVTKFIIAVVSVSSILFFSATIPCILSTEIPISITKLIVIWFERTLITLIITAPIAILLL</sequence>